<dbReference type="PROSITE" id="PS50096">
    <property type="entry name" value="IQ"/>
    <property type="match status" value="1"/>
</dbReference>
<accession>A0A2G2X3W8</accession>
<dbReference type="PANTHER" id="PTHR46238">
    <property type="entry name" value="REVERSE TRANSCRIPTASE DOMAIN-CONTAINING PROTEIN"/>
    <property type="match status" value="1"/>
</dbReference>
<dbReference type="Gene3D" id="1.20.5.190">
    <property type="match status" value="1"/>
</dbReference>
<feature type="region of interest" description="Disordered" evidence="2">
    <location>
        <begin position="188"/>
        <end position="242"/>
    </location>
</feature>
<dbReference type="Proteomes" id="UP000224567">
    <property type="component" value="Unassembled WGS sequence"/>
</dbReference>
<feature type="compositionally biased region" description="Polar residues" evidence="2">
    <location>
        <begin position="221"/>
        <end position="242"/>
    </location>
</feature>
<reference evidence="4" key="2">
    <citation type="journal article" date="2017" name="J. Anim. Genet.">
        <title>Multiple reference genome sequences of hot pepper reveal the massive evolution of plant disease resistance genes by retroduplication.</title>
        <authorList>
            <person name="Kim S."/>
            <person name="Park J."/>
            <person name="Yeom S.-I."/>
            <person name="Kim Y.-M."/>
            <person name="Seo E."/>
            <person name="Kim K.-T."/>
            <person name="Kim M.-S."/>
            <person name="Lee J.M."/>
            <person name="Cheong K."/>
            <person name="Shin H.-S."/>
            <person name="Kim S.-B."/>
            <person name="Han K."/>
            <person name="Lee J."/>
            <person name="Park M."/>
            <person name="Lee H.-A."/>
            <person name="Lee H.-Y."/>
            <person name="Lee Y."/>
            <person name="Oh S."/>
            <person name="Lee J.H."/>
            <person name="Choi E."/>
            <person name="Choi E."/>
            <person name="Lee S.E."/>
            <person name="Jeon J."/>
            <person name="Kim H."/>
            <person name="Choi G."/>
            <person name="Song H."/>
            <person name="Lee J."/>
            <person name="Lee S.-C."/>
            <person name="Kwon J.-K."/>
            <person name="Lee H.-Y."/>
            <person name="Koo N."/>
            <person name="Hong Y."/>
            <person name="Kim R.W."/>
            <person name="Kang W.-H."/>
            <person name="Huh J.H."/>
            <person name="Kang B.-C."/>
            <person name="Yang T.-J."/>
            <person name="Lee Y.-H."/>
            <person name="Bennetzen J.L."/>
            <person name="Choi D."/>
        </authorList>
    </citation>
    <scope>NUCLEOTIDE SEQUENCE [LARGE SCALE GENOMIC DNA]</scope>
    <source>
        <strain evidence="4">cv. PBC81</strain>
    </source>
</reference>
<keyword evidence="1" id="KW-0112">Calmodulin-binding</keyword>
<dbReference type="PANTHER" id="PTHR46238:SF8">
    <property type="entry name" value="ENDONUCLEASE_EXONUCLEASE_PHOSPHATASE DOMAIN-CONTAINING PROTEIN"/>
    <property type="match status" value="1"/>
</dbReference>
<dbReference type="OrthoDB" id="1278144at2759"/>
<dbReference type="Pfam" id="PF00612">
    <property type="entry name" value="IQ"/>
    <property type="match status" value="1"/>
</dbReference>
<sequence>MGKAIKWLKDLFGIKKENVNKCKIGITCFGNFARDTVVSVAVDGGSSGLCHNLATIPPNITAAEAAWLCSFDKEQSKHAIVVAAATAAAADAAVAAAHAADAVVRLASQNRGNGAAMKIQTVFRGFLARKALRALKELVKLQGLVRGYLDTFDESRSGSTLQMPRRRLSTPFEAEDINEESAKIVEMDTYGRPKSSRSRRTNTWPSDPCDDDPFEPPMLSSRASDWAQQHQHSKLSTTAQSTPRVAVRPAMLYGAECWPIKNSHIQKMKVAEMRMLRWTCGLTRGDRVRNETIREKVGVTPVENMMREVRLRWFGHMMRRGTDAPVRRCERLALDGFRRGRGRPKKYWE</sequence>
<keyword evidence="4" id="KW-1185">Reference proteome</keyword>
<dbReference type="EMBL" id="MLFT02000003">
    <property type="protein sequence ID" value="PHT52150.1"/>
    <property type="molecule type" value="Genomic_DNA"/>
</dbReference>
<dbReference type="STRING" id="33114.A0A2G2X3W8"/>
<evidence type="ECO:0000313" key="4">
    <source>
        <dbReference type="Proteomes" id="UP000224567"/>
    </source>
</evidence>
<organism evidence="3 4">
    <name type="scientific">Capsicum baccatum</name>
    <name type="common">Peruvian pepper</name>
    <dbReference type="NCBI Taxonomy" id="33114"/>
    <lineage>
        <taxon>Eukaryota</taxon>
        <taxon>Viridiplantae</taxon>
        <taxon>Streptophyta</taxon>
        <taxon>Embryophyta</taxon>
        <taxon>Tracheophyta</taxon>
        <taxon>Spermatophyta</taxon>
        <taxon>Magnoliopsida</taxon>
        <taxon>eudicotyledons</taxon>
        <taxon>Gunneridae</taxon>
        <taxon>Pentapetalae</taxon>
        <taxon>asterids</taxon>
        <taxon>lamiids</taxon>
        <taxon>Solanales</taxon>
        <taxon>Solanaceae</taxon>
        <taxon>Solanoideae</taxon>
        <taxon>Capsiceae</taxon>
        <taxon>Capsicum</taxon>
    </lineage>
</organism>
<comment type="caution">
    <text evidence="3">The sequence shown here is derived from an EMBL/GenBank/DDBJ whole genome shotgun (WGS) entry which is preliminary data.</text>
</comment>
<gene>
    <name evidence="3" type="ORF">CQW23_06612</name>
</gene>
<evidence type="ECO:0008006" key="5">
    <source>
        <dbReference type="Google" id="ProtNLM"/>
    </source>
</evidence>
<dbReference type="InterPro" id="IPR000048">
    <property type="entry name" value="IQ_motif_EF-hand-BS"/>
</dbReference>
<evidence type="ECO:0000256" key="2">
    <source>
        <dbReference type="SAM" id="MobiDB-lite"/>
    </source>
</evidence>
<proteinExistence type="predicted"/>
<evidence type="ECO:0000256" key="1">
    <source>
        <dbReference type="ARBA" id="ARBA00022860"/>
    </source>
</evidence>
<name>A0A2G2X3W8_CAPBA</name>
<dbReference type="CDD" id="cd23767">
    <property type="entry name" value="IQCD"/>
    <property type="match status" value="1"/>
</dbReference>
<protein>
    <recommendedName>
        <fullName evidence="5">DUF4005 domain-containing protein</fullName>
    </recommendedName>
</protein>
<dbReference type="GO" id="GO:0005516">
    <property type="term" value="F:calmodulin binding"/>
    <property type="evidence" value="ECO:0007669"/>
    <property type="project" value="UniProtKB-KW"/>
</dbReference>
<reference evidence="3 4" key="1">
    <citation type="journal article" date="2017" name="Genome Biol.">
        <title>New reference genome sequences of hot pepper reveal the massive evolution of plant disease-resistance genes by retroduplication.</title>
        <authorList>
            <person name="Kim S."/>
            <person name="Park J."/>
            <person name="Yeom S.I."/>
            <person name="Kim Y.M."/>
            <person name="Seo E."/>
            <person name="Kim K.T."/>
            <person name="Kim M.S."/>
            <person name="Lee J.M."/>
            <person name="Cheong K."/>
            <person name="Shin H.S."/>
            <person name="Kim S.B."/>
            <person name="Han K."/>
            <person name="Lee J."/>
            <person name="Park M."/>
            <person name="Lee H.A."/>
            <person name="Lee H.Y."/>
            <person name="Lee Y."/>
            <person name="Oh S."/>
            <person name="Lee J.H."/>
            <person name="Choi E."/>
            <person name="Choi E."/>
            <person name="Lee S.E."/>
            <person name="Jeon J."/>
            <person name="Kim H."/>
            <person name="Choi G."/>
            <person name="Song H."/>
            <person name="Lee J."/>
            <person name="Lee S.C."/>
            <person name="Kwon J.K."/>
            <person name="Lee H.Y."/>
            <person name="Koo N."/>
            <person name="Hong Y."/>
            <person name="Kim R.W."/>
            <person name="Kang W.H."/>
            <person name="Huh J.H."/>
            <person name="Kang B.C."/>
            <person name="Yang T.J."/>
            <person name="Lee Y.H."/>
            <person name="Bennetzen J.L."/>
            <person name="Choi D."/>
        </authorList>
    </citation>
    <scope>NUCLEOTIDE SEQUENCE [LARGE SCALE GENOMIC DNA]</scope>
    <source>
        <strain evidence="4">cv. PBC81</strain>
    </source>
</reference>
<dbReference type="AlphaFoldDB" id="A0A2G2X3W8"/>
<evidence type="ECO:0000313" key="3">
    <source>
        <dbReference type="EMBL" id="PHT52150.1"/>
    </source>
</evidence>